<dbReference type="OrthoDB" id="2014201at2759"/>
<gene>
    <name evidence="1" type="ORF">AOQ84DRAFT_364823</name>
</gene>
<proteinExistence type="predicted"/>
<organism evidence="1 2">
    <name type="scientific">Glonium stellatum</name>
    <dbReference type="NCBI Taxonomy" id="574774"/>
    <lineage>
        <taxon>Eukaryota</taxon>
        <taxon>Fungi</taxon>
        <taxon>Dikarya</taxon>
        <taxon>Ascomycota</taxon>
        <taxon>Pezizomycotina</taxon>
        <taxon>Dothideomycetes</taxon>
        <taxon>Pleosporomycetidae</taxon>
        <taxon>Gloniales</taxon>
        <taxon>Gloniaceae</taxon>
        <taxon>Glonium</taxon>
    </lineage>
</organism>
<dbReference type="GO" id="GO:0016740">
    <property type="term" value="F:transferase activity"/>
    <property type="evidence" value="ECO:0007669"/>
    <property type="project" value="UniProtKB-KW"/>
</dbReference>
<keyword evidence="2" id="KW-1185">Reference proteome</keyword>
<dbReference type="SUPFAM" id="SSF53448">
    <property type="entry name" value="Nucleotide-diphospho-sugar transferases"/>
    <property type="match status" value="1"/>
</dbReference>
<keyword evidence="1" id="KW-0808">Transferase</keyword>
<dbReference type="Gene3D" id="3.90.550.10">
    <property type="entry name" value="Spore Coat Polysaccharide Biosynthesis Protein SpsA, Chain A"/>
    <property type="match status" value="1"/>
</dbReference>
<reference evidence="1 2" key="1">
    <citation type="journal article" date="2016" name="Nat. Commun.">
        <title>Ectomycorrhizal ecology is imprinted in the genome of the dominant symbiotic fungus Cenococcum geophilum.</title>
        <authorList>
            <consortium name="DOE Joint Genome Institute"/>
            <person name="Peter M."/>
            <person name="Kohler A."/>
            <person name="Ohm R.A."/>
            <person name="Kuo A."/>
            <person name="Krutzmann J."/>
            <person name="Morin E."/>
            <person name="Arend M."/>
            <person name="Barry K.W."/>
            <person name="Binder M."/>
            <person name="Choi C."/>
            <person name="Clum A."/>
            <person name="Copeland A."/>
            <person name="Grisel N."/>
            <person name="Haridas S."/>
            <person name="Kipfer T."/>
            <person name="LaButti K."/>
            <person name="Lindquist E."/>
            <person name="Lipzen A."/>
            <person name="Maire R."/>
            <person name="Meier B."/>
            <person name="Mihaltcheva S."/>
            <person name="Molinier V."/>
            <person name="Murat C."/>
            <person name="Poggeler S."/>
            <person name="Quandt C.A."/>
            <person name="Sperisen C."/>
            <person name="Tritt A."/>
            <person name="Tisserant E."/>
            <person name="Crous P.W."/>
            <person name="Henrissat B."/>
            <person name="Nehls U."/>
            <person name="Egli S."/>
            <person name="Spatafora J.W."/>
            <person name="Grigoriev I.V."/>
            <person name="Martin F.M."/>
        </authorList>
    </citation>
    <scope>NUCLEOTIDE SEQUENCE [LARGE SCALE GENOMIC DNA]</scope>
    <source>
        <strain evidence="1 2">CBS 207.34</strain>
    </source>
</reference>
<name>A0A8E2EZQ2_9PEZI</name>
<accession>A0A8E2EZQ2</accession>
<sequence>MMVRPSFKFGWISEYDSIESDKSPTIENHNFAFATFLAGRDGGHGANIEEHDTSDGYFVSARVLIYQLLHSPTVRGNKSIPLIILVTEDVSQKKRDRLKRDGATIIPVEKLYSEWITPKQGRWQDVLTKLRLFEMTQYEKICFIDADHLITQPLEGVFDDPAAMVQTTLQDPAIRDEAPLPESYVFASKTEAGGYGHSYPPEEGNYLNIGFFVLGPNKVLFNYYVTLMQPEYANLFSPEFPEQNLMNYAHRKDGKMPWHHLWYGWNMNWPTENDMKGGAHSFHAKYWDNDPTHDPVLKAVWQNQRAEMEGYWHGRENQL</sequence>
<dbReference type="PANTHER" id="PTHR11183">
    <property type="entry name" value="GLYCOGENIN SUBFAMILY MEMBER"/>
    <property type="match status" value="1"/>
</dbReference>
<dbReference type="EMBL" id="KV749827">
    <property type="protein sequence ID" value="OCL07613.1"/>
    <property type="molecule type" value="Genomic_DNA"/>
</dbReference>
<protein>
    <submittedName>
        <fullName evidence="1">Glycosyltransferase family 8 protein</fullName>
    </submittedName>
</protein>
<evidence type="ECO:0000313" key="2">
    <source>
        <dbReference type="Proteomes" id="UP000250140"/>
    </source>
</evidence>
<dbReference type="Proteomes" id="UP000250140">
    <property type="component" value="Unassembled WGS sequence"/>
</dbReference>
<dbReference type="InterPro" id="IPR050587">
    <property type="entry name" value="GNT1/Glycosyltrans_8"/>
</dbReference>
<dbReference type="AlphaFoldDB" id="A0A8E2EZQ2"/>
<evidence type="ECO:0000313" key="1">
    <source>
        <dbReference type="EMBL" id="OCL07613.1"/>
    </source>
</evidence>
<dbReference type="InterPro" id="IPR029044">
    <property type="entry name" value="Nucleotide-diphossugar_trans"/>
</dbReference>